<dbReference type="OrthoDB" id="265717at2759"/>
<comment type="caution">
    <text evidence="3">The sequence shown here is derived from an EMBL/GenBank/DDBJ whole genome shotgun (WGS) entry which is preliminary data.</text>
</comment>
<organism evidence="3 4">
    <name type="scientific">Gnomoniopsis smithogilvyi</name>
    <dbReference type="NCBI Taxonomy" id="1191159"/>
    <lineage>
        <taxon>Eukaryota</taxon>
        <taxon>Fungi</taxon>
        <taxon>Dikarya</taxon>
        <taxon>Ascomycota</taxon>
        <taxon>Pezizomycotina</taxon>
        <taxon>Sordariomycetes</taxon>
        <taxon>Sordariomycetidae</taxon>
        <taxon>Diaporthales</taxon>
        <taxon>Gnomoniaceae</taxon>
        <taxon>Gnomoniopsis</taxon>
    </lineage>
</organism>
<dbReference type="PANTHER" id="PTHR47332">
    <property type="entry name" value="SET DOMAIN-CONTAINING PROTEIN 5"/>
    <property type="match status" value="1"/>
</dbReference>
<evidence type="ECO:0000256" key="1">
    <source>
        <dbReference type="SAM" id="SignalP"/>
    </source>
</evidence>
<proteinExistence type="predicted"/>
<feature type="domain" description="SET" evidence="2">
    <location>
        <begin position="131"/>
        <end position="287"/>
    </location>
</feature>
<dbReference type="PROSITE" id="PS50280">
    <property type="entry name" value="SET"/>
    <property type="match status" value="1"/>
</dbReference>
<dbReference type="SUPFAM" id="SSF82199">
    <property type="entry name" value="SET domain"/>
    <property type="match status" value="1"/>
</dbReference>
<feature type="signal peptide" evidence="1">
    <location>
        <begin position="1"/>
        <end position="24"/>
    </location>
</feature>
<evidence type="ECO:0000313" key="3">
    <source>
        <dbReference type="EMBL" id="KAJ4389651.1"/>
    </source>
</evidence>
<feature type="chain" id="PRO_5040855626" evidence="1">
    <location>
        <begin position="25"/>
        <end position="438"/>
    </location>
</feature>
<protein>
    <submittedName>
        <fullName evidence="3">SET domain-containing protein 5</fullName>
    </submittedName>
</protein>
<dbReference type="Pfam" id="PF00856">
    <property type="entry name" value="SET"/>
    <property type="match status" value="1"/>
</dbReference>
<sequence length="438" mass="47910">MGQNLRGCRRLSLLGVWQLGLAMACMVASKAPHDAGTGVAGSLRRASANMLTVDLHTDVFQPPDQCRKPEPCYHNAGNAGSEFCVFAANAKDDMGISKIVPMVTTQGRALKLMHMLSDTPNTSKHARSSTPKYTIRPVPGKGLGVISTNELNRGDHILSDLPTLIVDHCMMSIVPQYHLAKLMNEAAGRLYSSQLDRLMSLDVFGDEAPDEHYLVGRIYATSAYMLDPDGVLFGGGCGLGALFPEISRMNHDCRPNAAYHFNPDTAMMEVHAVRPIAAGEEITVSYISPFISHAHRQSLLHDRWGFKCTCAACSAPAANVNASDTRLEMISSIWPFLLDKPAGDSFKDSDKLDTTNRSELADLLVSLAETEGLDAVMLQPYRAAALEWNALGEAGKATSYARFAVEYGINSFGPRNPMVRDMQDLIQDPELHWSWKLR</sequence>
<name>A0A9W8YS32_9PEZI</name>
<dbReference type="InterPro" id="IPR053185">
    <property type="entry name" value="SET_domain_protein"/>
</dbReference>
<dbReference type="Gene3D" id="2.170.270.10">
    <property type="entry name" value="SET domain"/>
    <property type="match status" value="1"/>
</dbReference>
<keyword evidence="4" id="KW-1185">Reference proteome</keyword>
<dbReference type="Proteomes" id="UP001140453">
    <property type="component" value="Unassembled WGS sequence"/>
</dbReference>
<gene>
    <name evidence="3" type="primary">SET5_8</name>
    <name evidence="3" type="ORF">N0V93_007123</name>
</gene>
<dbReference type="AlphaFoldDB" id="A0A9W8YS32"/>
<dbReference type="InterPro" id="IPR001214">
    <property type="entry name" value="SET_dom"/>
</dbReference>
<dbReference type="EMBL" id="JAPEVB010000004">
    <property type="protein sequence ID" value="KAJ4389651.1"/>
    <property type="molecule type" value="Genomic_DNA"/>
</dbReference>
<dbReference type="PANTHER" id="PTHR47332:SF6">
    <property type="entry name" value="SET DOMAIN-CONTAINING PROTEIN"/>
    <property type="match status" value="1"/>
</dbReference>
<accession>A0A9W8YS32</accession>
<dbReference type="InterPro" id="IPR046341">
    <property type="entry name" value="SET_dom_sf"/>
</dbReference>
<dbReference type="SMART" id="SM00317">
    <property type="entry name" value="SET"/>
    <property type="match status" value="1"/>
</dbReference>
<dbReference type="PROSITE" id="PS51257">
    <property type="entry name" value="PROKAR_LIPOPROTEIN"/>
    <property type="match status" value="1"/>
</dbReference>
<evidence type="ECO:0000259" key="2">
    <source>
        <dbReference type="PROSITE" id="PS50280"/>
    </source>
</evidence>
<keyword evidence="1" id="KW-0732">Signal</keyword>
<evidence type="ECO:0000313" key="4">
    <source>
        <dbReference type="Proteomes" id="UP001140453"/>
    </source>
</evidence>
<dbReference type="CDD" id="cd20071">
    <property type="entry name" value="SET_SMYD"/>
    <property type="match status" value="1"/>
</dbReference>
<reference evidence="3" key="1">
    <citation type="submission" date="2022-10" db="EMBL/GenBank/DDBJ databases">
        <title>Tapping the CABI collections for fungal endophytes: first genome assemblies for Collariella, Neodidymelliopsis, Ascochyta clinopodiicola, Didymella pomorum, Didymosphaeria variabile, Neocosmospora piperis and Neocucurbitaria cava.</title>
        <authorList>
            <person name="Hill R."/>
        </authorList>
    </citation>
    <scope>NUCLEOTIDE SEQUENCE</scope>
    <source>
        <strain evidence="3">IMI 355082</strain>
    </source>
</reference>